<organism evidence="1 2">
    <name type="scientific">Zingiber officinale</name>
    <name type="common">Ginger</name>
    <name type="synonym">Amomum zingiber</name>
    <dbReference type="NCBI Taxonomy" id="94328"/>
    <lineage>
        <taxon>Eukaryota</taxon>
        <taxon>Viridiplantae</taxon>
        <taxon>Streptophyta</taxon>
        <taxon>Embryophyta</taxon>
        <taxon>Tracheophyta</taxon>
        <taxon>Spermatophyta</taxon>
        <taxon>Magnoliopsida</taxon>
        <taxon>Liliopsida</taxon>
        <taxon>Zingiberales</taxon>
        <taxon>Zingiberaceae</taxon>
        <taxon>Zingiber</taxon>
    </lineage>
</organism>
<reference evidence="1 2" key="1">
    <citation type="submission" date="2020-08" db="EMBL/GenBank/DDBJ databases">
        <title>Plant Genome Project.</title>
        <authorList>
            <person name="Zhang R.-G."/>
        </authorList>
    </citation>
    <scope>NUCLEOTIDE SEQUENCE [LARGE SCALE GENOMIC DNA]</scope>
    <source>
        <tissue evidence="1">Rhizome</tissue>
    </source>
</reference>
<dbReference type="PANTHER" id="PTHR37703">
    <property type="entry name" value="RIBOSOMAL PROTEIN L31-RELATED"/>
    <property type="match status" value="1"/>
</dbReference>
<dbReference type="PANTHER" id="PTHR37703:SF2">
    <property type="entry name" value="RWP-RK DOMAIN-CONTAINING PROTEIN"/>
    <property type="match status" value="1"/>
</dbReference>
<dbReference type="EMBL" id="JACMSC010000011">
    <property type="protein sequence ID" value="KAG6500417.1"/>
    <property type="molecule type" value="Genomic_DNA"/>
</dbReference>
<sequence length="75" mass="8469">MSGFMGAFWGTRALEIIQRFNSAGKPWKRIRITGTRRSNAKKRLRRIWQNEAVLRACAEPPQEATASAASAVEHK</sequence>
<dbReference type="Proteomes" id="UP000734854">
    <property type="component" value="Unassembled WGS sequence"/>
</dbReference>
<comment type="caution">
    <text evidence="1">The sequence shown here is derived from an EMBL/GenBank/DDBJ whole genome shotgun (WGS) entry which is preliminary data.</text>
</comment>
<accession>A0A8J5GHA6</accession>
<name>A0A8J5GHA6_ZINOF</name>
<evidence type="ECO:0000313" key="2">
    <source>
        <dbReference type="Proteomes" id="UP000734854"/>
    </source>
</evidence>
<proteinExistence type="predicted"/>
<gene>
    <name evidence="1" type="ORF">ZIOFF_040262</name>
</gene>
<dbReference type="OrthoDB" id="2332379at2759"/>
<evidence type="ECO:0000313" key="1">
    <source>
        <dbReference type="EMBL" id="KAG6500417.1"/>
    </source>
</evidence>
<dbReference type="AlphaFoldDB" id="A0A8J5GHA6"/>
<protein>
    <submittedName>
        <fullName evidence="1">Uncharacterized protein</fullName>
    </submittedName>
</protein>
<keyword evidence="2" id="KW-1185">Reference proteome</keyword>